<accession>A0A3P3U667</accession>
<evidence type="ECO:0000313" key="3">
    <source>
        <dbReference type="Proteomes" id="UP000267017"/>
    </source>
</evidence>
<dbReference type="Pfam" id="PF01814">
    <property type="entry name" value="Hemerythrin"/>
    <property type="match status" value="1"/>
</dbReference>
<reference evidence="2 3" key="1">
    <citation type="submission" date="2018-11" db="EMBL/GenBank/DDBJ databases">
        <title>Genome sequencing of Paenibacillus sp. KCOM 3021 (= ChDC PVNT-B20).</title>
        <authorList>
            <person name="Kook J.-K."/>
            <person name="Park S.-N."/>
            <person name="Lim Y.K."/>
        </authorList>
    </citation>
    <scope>NUCLEOTIDE SEQUENCE [LARGE SCALE GENOMIC DNA]</scope>
    <source>
        <strain evidence="2 3">KCOM 3021</strain>
    </source>
</reference>
<name>A0A3P3U667_9BACL</name>
<dbReference type="Gene3D" id="1.20.120.520">
    <property type="entry name" value="nmb1532 protein domain like"/>
    <property type="match status" value="1"/>
</dbReference>
<proteinExistence type="predicted"/>
<dbReference type="PANTHER" id="PTHR39966">
    <property type="entry name" value="BLL2471 PROTEIN-RELATED"/>
    <property type="match status" value="1"/>
</dbReference>
<sequence>MEQGTLQNEAPAMRILENEHRYLAHLMNEWHAIVLGLQNDRYTPEQAKGELVRLRKLLNDFKAPLRKHFQKEEAYFFPRLGQHIGYEQGPIVSIENEHEEVFAYIDHFLHYSDGEFTLEQMKALSRDAGEAFEILTVHFVKEETVLFPMTEKVMRKAEQEQLYREMYNLIVE</sequence>
<comment type="caution">
    <text evidence="2">The sequence shown here is derived from an EMBL/GenBank/DDBJ whole genome shotgun (WGS) entry which is preliminary data.</text>
</comment>
<protein>
    <submittedName>
        <fullName evidence="2">Hemerythrin domain-containing protein</fullName>
    </submittedName>
</protein>
<evidence type="ECO:0000259" key="1">
    <source>
        <dbReference type="Pfam" id="PF01814"/>
    </source>
</evidence>
<feature type="domain" description="Hemerythrin-like" evidence="1">
    <location>
        <begin position="14"/>
        <end position="149"/>
    </location>
</feature>
<dbReference type="GO" id="GO:0005886">
    <property type="term" value="C:plasma membrane"/>
    <property type="evidence" value="ECO:0007669"/>
    <property type="project" value="TreeGrafter"/>
</dbReference>
<dbReference type="EMBL" id="RRCN01000001">
    <property type="protein sequence ID" value="RRJ65654.1"/>
    <property type="molecule type" value="Genomic_DNA"/>
</dbReference>
<evidence type="ECO:0000313" key="2">
    <source>
        <dbReference type="EMBL" id="RRJ65654.1"/>
    </source>
</evidence>
<dbReference type="AlphaFoldDB" id="A0A3P3U667"/>
<organism evidence="2 3">
    <name type="scientific">Paenibacillus oralis</name>
    <dbReference type="NCBI Taxonomy" id="2490856"/>
    <lineage>
        <taxon>Bacteria</taxon>
        <taxon>Bacillati</taxon>
        <taxon>Bacillota</taxon>
        <taxon>Bacilli</taxon>
        <taxon>Bacillales</taxon>
        <taxon>Paenibacillaceae</taxon>
        <taxon>Paenibacillus</taxon>
    </lineage>
</organism>
<dbReference type="InterPro" id="IPR012312">
    <property type="entry name" value="Hemerythrin-like"/>
</dbReference>
<gene>
    <name evidence="2" type="ORF">EHV15_24070</name>
</gene>
<dbReference type="RefSeq" id="WP_128633453.1">
    <property type="nucleotide sequence ID" value="NZ_RRCN01000001.1"/>
</dbReference>
<dbReference type="Proteomes" id="UP000267017">
    <property type="component" value="Unassembled WGS sequence"/>
</dbReference>
<dbReference type="OrthoDB" id="9792554at2"/>
<keyword evidence="3" id="KW-1185">Reference proteome</keyword>
<dbReference type="PANTHER" id="PTHR39966:SF1">
    <property type="entry name" value="HEMERYTHRIN-LIKE DOMAIN-CONTAINING PROTEIN"/>
    <property type="match status" value="1"/>
</dbReference>